<evidence type="ECO:0000256" key="7">
    <source>
        <dbReference type="HAMAP-Rule" id="MF_01183"/>
    </source>
</evidence>
<dbReference type="GO" id="GO:0050821">
    <property type="term" value="P:protein stabilization"/>
    <property type="evidence" value="ECO:0007669"/>
    <property type="project" value="InterPro"/>
</dbReference>
<feature type="chain" id="PRO_5013406100" description="Chaperone SurA" evidence="7">
    <location>
        <begin position="23"/>
        <end position="430"/>
    </location>
</feature>
<dbReference type="RefSeq" id="WP_086435233.1">
    <property type="nucleotide sequence ID" value="NZ_FXWH01000003.1"/>
</dbReference>
<keyword evidence="3 7" id="KW-0574">Periplasm</keyword>
<dbReference type="GO" id="GO:0003755">
    <property type="term" value="F:peptidyl-prolyl cis-trans isomerase activity"/>
    <property type="evidence" value="ECO:0007669"/>
    <property type="project" value="UniProtKB-UniRule"/>
</dbReference>
<accession>A0A1Y6FY06</accession>
<feature type="domain" description="PpiC" evidence="8">
    <location>
        <begin position="284"/>
        <end position="384"/>
    </location>
</feature>
<dbReference type="AlphaFoldDB" id="A0A1Y6FY06"/>
<evidence type="ECO:0000259" key="8">
    <source>
        <dbReference type="PROSITE" id="PS50198"/>
    </source>
</evidence>
<reference evidence="10" key="1">
    <citation type="submission" date="2017-04" db="EMBL/GenBank/DDBJ databases">
        <authorList>
            <person name="Varghese N."/>
            <person name="Submissions S."/>
        </authorList>
    </citation>
    <scope>NUCLEOTIDE SEQUENCE [LARGE SCALE GENOMIC DNA]</scope>
</reference>
<dbReference type="EMBL" id="FXWH01000003">
    <property type="protein sequence ID" value="SMQ80320.1"/>
    <property type="molecule type" value="Genomic_DNA"/>
</dbReference>
<gene>
    <name evidence="7" type="primary">surA</name>
    <name evidence="9" type="ORF">SAMN06297229_2090</name>
</gene>
<dbReference type="InterPro" id="IPR046357">
    <property type="entry name" value="PPIase_dom_sf"/>
</dbReference>
<dbReference type="InterPro" id="IPR050280">
    <property type="entry name" value="OMP_Chaperone_SurA"/>
</dbReference>
<name>A0A1Y6FY06_9GAMM</name>
<dbReference type="InterPro" id="IPR023058">
    <property type="entry name" value="PPIase_PpiC_CS"/>
</dbReference>
<dbReference type="GO" id="GO:0030288">
    <property type="term" value="C:outer membrane-bounded periplasmic space"/>
    <property type="evidence" value="ECO:0007669"/>
    <property type="project" value="InterPro"/>
</dbReference>
<dbReference type="InterPro" id="IPR015391">
    <property type="entry name" value="SurA_N"/>
</dbReference>
<keyword evidence="1 7" id="KW-0732">Signal</keyword>
<dbReference type="Gene3D" id="3.10.50.40">
    <property type="match status" value="2"/>
</dbReference>
<keyword evidence="4 7" id="KW-0697">Rotamase</keyword>
<evidence type="ECO:0000313" key="10">
    <source>
        <dbReference type="Proteomes" id="UP000194450"/>
    </source>
</evidence>
<feature type="signal peptide" evidence="7">
    <location>
        <begin position="1"/>
        <end position="22"/>
    </location>
</feature>
<dbReference type="Pfam" id="PF00639">
    <property type="entry name" value="Rotamase"/>
    <property type="match status" value="2"/>
</dbReference>
<evidence type="ECO:0000256" key="2">
    <source>
        <dbReference type="ARBA" id="ARBA00022737"/>
    </source>
</evidence>
<evidence type="ECO:0000256" key="5">
    <source>
        <dbReference type="ARBA" id="ARBA00023186"/>
    </source>
</evidence>
<evidence type="ECO:0000256" key="3">
    <source>
        <dbReference type="ARBA" id="ARBA00022764"/>
    </source>
</evidence>
<dbReference type="GO" id="GO:0006457">
    <property type="term" value="P:protein folding"/>
    <property type="evidence" value="ECO:0007669"/>
    <property type="project" value="UniProtKB-UniRule"/>
</dbReference>
<dbReference type="OrthoDB" id="14196at2"/>
<evidence type="ECO:0000256" key="4">
    <source>
        <dbReference type="ARBA" id="ARBA00023110"/>
    </source>
</evidence>
<dbReference type="InterPro" id="IPR000297">
    <property type="entry name" value="PPIase_PpiC"/>
</dbReference>
<dbReference type="Gene3D" id="1.10.4030.10">
    <property type="entry name" value="Porin chaperone SurA, peptide-binding domain"/>
    <property type="match status" value="1"/>
</dbReference>
<comment type="catalytic activity">
    <reaction evidence="7">
        <text>[protein]-peptidylproline (omega=180) = [protein]-peptidylproline (omega=0)</text>
        <dbReference type="Rhea" id="RHEA:16237"/>
        <dbReference type="Rhea" id="RHEA-COMP:10747"/>
        <dbReference type="Rhea" id="RHEA-COMP:10748"/>
        <dbReference type="ChEBI" id="CHEBI:83833"/>
        <dbReference type="ChEBI" id="CHEBI:83834"/>
        <dbReference type="EC" id="5.2.1.8"/>
    </reaction>
</comment>
<evidence type="ECO:0000256" key="1">
    <source>
        <dbReference type="ARBA" id="ARBA00022729"/>
    </source>
</evidence>
<dbReference type="PROSITE" id="PS01096">
    <property type="entry name" value="PPIC_PPIASE_1"/>
    <property type="match status" value="1"/>
</dbReference>
<evidence type="ECO:0000256" key="6">
    <source>
        <dbReference type="ARBA" id="ARBA00023235"/>
    </source>
</evidence>
<comment type="function">
    <text evidence="7">Chaperone involved in the correct folding and assembly of outer membrane proteins. Recognizes specific patterns of aromatic residues and the orientation of their side chains, which are found more frequently in integral outer membrane proteins. May act in both early periplasmic and late outer membrane-associated steps of protein maturation.</text>
</comment>
<keyword evidence="2 7" id="KW-0677">Repeat</keyword>
<dbReference type="PANTHER" id="PTHR47637">
    <property type="entry name" value="CHAPERONE SURA"/>
    <property type="match status" value="1"/>
</dbReference>
<comment type="domain">
    <text evidence="7">The PPIase activity resides only in the second parvulin domain. The N-terminal region and the C-terminal tail are necessary and sufficient for the chaperone activity of SurA. The PPIase activity is dispensable for SurA to function as a chaperone. The N-terminal region and the C-terminal tail are also required for porin recognition.</text>
</comment>
<keyword evidence="10" id="KW-1185">Reference proteome</keyword>
<protein>
    <recommendedName>
        <fullName evidence="7">Chaperone SurA</fullName>
    </recommendedName>
    <alternativeName>
        <fullName evidence="7">Peptidyl-prolyl cis-trans isomerase SurA</fullName>
        <shortName evidence="7">PPIase SurA</shortName>
        <ecNumber evidence="7">5.2.1.8</ecNumber>
    </alternativeName>
    <alternativeName>
        <fullName evidence="7">Rotamase SurA</fullName>
    </alternativeName>
</protein>
<sequence length="430" mass="48508" precursor="true">MKIIAQAVMSAALLISATATQAQTNEVLDEVAVVVNNGVIMQSEIEQLMRNIKRDAQAENRDLPRDEVLRVQVTDRLVLQQLQMQLARRYGIDVTDAQLEQAINQIANEQNMTVNQMREAISQQGSSWAVYREELREEMIVRDTQRNAVRQRVYIAPQEIDNLVQMMDDANDDQVEYRLSHILIGVADGASTDAMNSARERAESVISRLNDGSDFEQMAVTASSGSQALEGGDLGWMGINEMPSLFAEVVRGKREGDIVGPLRSGVGFHILKIADTRGLETVEVQEVLARHILITPSVILSDNRAQQMLTEFYEQLQAGEAEFAELAKKHSGDPGSAARGGELGWANPETYTEAFKRTLGELEKGELSKPFRSEFGWHIVELLDTRVQDTTDKSKRERAYQLLYSRKYREELENWQQELLDQAYVEVYEK</sequence>
<feature type="domain" description="PpiC" evidence="8">
    <location>
        <begin position="174"/>
        <end position="275"/>
    </location>
</feature>
<organism evidence="9 10">
    <name type="scientific">Pseudidiomarina planktonica</name>
    <dbReference type="NCBI Taxonomy" id="1323738"/>
    <lineage>
        <taxon>Bacteria</taxon>
        <taxon>Pseudomonadati</taxon>
        <taxon>Pseudomonadota</taxon>
        <taxon>Gammaproteobacteria</taxon>
        <taxon>Alteromonadales</taxon>
        <taxon>Idiomarinaceae</taxon>
        <taxon>Pseudidiomarina</taxon>
    </lineage>
</organism>
<comment type="subcellular location">
    <subcellularLocation>
        <location evidence="7">Periplasm</location>
    </subcellularLocation>
    <text evidence="7">Is capable of associating with the outer membrane.</text>
</comment>
<dbReference type="SUPFAM" id="SSF109998">
    <property type="entry name" value="Triger factor/SurA peptide-binding domain-like"/>
    <property type="match status" value="1"/>
</dbReference>
<dbReference type="GO" id="GO:0042277">
    <property type="term" value="F:peptide binding"/>
    <property type="evidence" value="ECO:0007669"/>
    <property type="project" value="InterPro"/>
</dbReference>
<dbReference type="EC" id="5.2.1.8" evidence="7"/>
<dbReference type="InterPro" id="IPR027304">
    <property type="entry name" value="Trigger_fact/SurA_dom_sf"/>
</dbReference>
<dbReference type="SUPFAM" id="SSF54534">
    <property type="entry name" value="FKBP-like"/>
    <property type="match status" value="2"/>
</dbReference>
<dbReference type="HAMAP" id="MF_01183">
    <property type="entry name" value="Chaperone_SurA"/>
    <property type="match status" value="1"/>
</dbReference>
<evidence type="ECO:0000313" key="9">
    <source>
        <dbReference type="EMBL" id="SMQ80320.1"/>
    </source>
</evidence>
<dbReference type="Proteomes" id="UP000194450">
    <property type="component" value="Unassembled WGS sequence"/>
</dbReference>
<keyword evidence="6 7" id="KW-0413">Isomerase</keyword>
<dbReference type="PROSITE" id="PS50198">
    <property type="entry name" value="PPIC_PPIASE_2"/>
    <property type="match status" value="2"/>
</dbReference>
<dbReference type="GO" id="GO:0043165">
    <property type="term" value="P:Gram-negative-bacterium-type cell outer membrane assembly"/>
    <property type="evidence" value="ECO:0007669"/>
    <property type="project" value="InterPro"/>
</dbReference>
<dbReference type="GO" id="GO:0051082">
    <property type="term" value="F:unfolded protein binding"/>
    <property type="evidence" value="ECO:0007669"/>
    <property type="project" value="UniProtKB-UniRule"/>
</dbReference>
<dbReference type="PANTHER" id="PTHR47637:SF1">
    <property type="entry name" value="CHAPERONE SURA"/>
    <property type="match status" value="1"/>
</dbReference>
<dbReference type="Pfam" id="PF09312">
    <property type="entry name" value="SurA_N"/>
    <property type="match status" value="1"/>
</dbReference>
<dbReference type="InterPro" id="IPR023034">
    <property type="entry name" value="PPIase_SurA"/>
</dbReference>
<dbReference type="NCBIfam" id="NF008038">
    <property type="entry name" value="PRK10770.1"/>
    <property type="match status" value="1"/>
</dbReference>
<keyword evidence="5 7" id="KW-0143">Chaperone</keyword>
<proteinExistence type="inferred from homology"/>